<dbReference type="Proteomes" id="UP001301728">
    <property type="component" value="Unassembled WGS sequence"/>
</dbReference>
<evidence type="ECO:0000313" key="4">
    <source>
        <dbReference type="Proteomes" id="UP001301728"/>
    </source>
</evidence>
<keyword evidence="4" id="KW-1185">Reference proteome</keyword>
<keyword evidence="2" id="KW-0472">Membrane</keyword>
<dbReference type="RefSeq" id="WP_323272513.1">
    <property type="nucleotide sequence ID" value="NZ_JAYGHT010000146.1"/>
</dbReference>
<keyword evidence="2" id="KW-0812">Transmembrane</keyword>
<evidence type="ECO:0000313" key="3">
    <source>
        <dbReference type="EMBL" id="MEA5522100.1"/>
    </source>
</evidence>
<sequence>MVTQLIILLGLAIAVTILGWPLIGSLLKVIKNLFPSNQESENDKSFVRPHTRTIKIPGHSRAKAGSGRKKSNKRKKRSRWRK</sequence>
<protein>
    <submittedName>
        <fullName evidence="3">Uncharacterized protein</fullName>
    </submittedName>
</protein>
<comment type="caution">
    <text evidence="3">The sequence shown here is derived from an EMBL/GenBank/DDBJ whole genome shotgun (WGS) entry which is preliminary data.</text>
</comment>
<evidence type="ECO:0000256" key="2">
    <source>
        <dbReference type="SAM" id="Phobius"/>
    </source>
</evidence>
<proteinExistence type="predicted"/>
<organism evidence="3 4">
    <name type="scientific">Limnoraphis robusta CCNP1315</name>
    <dbReference type="NCBI Taxonomy" id="3110306"/>
    <lineage>
        <taxon>Bacteria</taxon>
        <taxon>Bacillati</taxon>
        <taxon>Cyanobacteriota</taxon>
        <taxon>Cyanophyceae</taxon>
        <taxon>Oscillatoriophycideae</taxon>
        <taxon>Oscillatoriales</taxon>
        <taxon>Sirenicapillariaceae</taxon>
        <taxon>Limnoraphis</taxon>
    </lineage>
</organism>
<reference evidence="3 4" key="1">
    <citation type="submission" date="2023-12" db="EMBL/GenBank/DDBJ databases">
        <title>Baltic Sea Cyanobacteria.</title>
        <authorList>
            <person name="Delbaje E."/>
            <person name="Fewer D.P."/>
            <person name="Shishido T.K."/>
        </authorList>
    </citation>
    <scope>NUCLEOTIDE SEQUENCE [LARGE SCALE GENOMIC DNA]</scope>
    <source>
        <strain evidence="3 4">CCNP 1315</strain>
    </source>
</reference>
<evidence type="ECO:0000256" key="1">
    <source>
        <dbReference type="SAM" id="MobiDB-lite"/>
    </source>
</evidence>
<keyword evidence="2" id="KW-1133">Transmembrane helix</keyword>
<feature type="region of interest" description="Disordered" evidence="1">
    <location>
        <begin position="38"/>
        <end position="82"/>
    </location>
</feature>
<feature type="compositionally biased region" description="Basic residues" evidence="1">
    <location>
        <begin position="47"/>
        <end position="82"/>
    </location>
</feature>
<gene>
    <name evidence="3" type="ORF">VB854_24470</name>
</gene>
<dbReference type="EMBL" id="JAYGHT010000146">
    <property type="protein sequence ID" value="MEA5522100.1"/>
    <property type="molecule type" value="Genomic_DNA"/>
</dbReference>
<feature type="transmembrane region" description="Helical" evidence="2">
    <location>
        <begin position="6"/>
        <end position="27"/>
    </location>
</feature>
<name>A0ABU5U4V0_9CYAN</name>
<accession>A0ABU5U4V0</accession>